<evidence type="ECO:0000313" key="4">
    <source>
        <dbReference type="Proteomes" id="UP001165289"/>
    </source>
</evidence>
<dbReference type="PANTHER" id="PTHR19303:SF74">
    <property type="entry name" value="POGO TRANSPOSABLE ELEMENT WITH KRAB DOMAIN"/>
    <property type="match status" value="1"/>
</dbReference>
<accession>A0AAV7JQX9</accession>
<dbReference type="AlphaFoldDB" id="A0AAV7JQX9"/>
<name>A0AAV7JQX9_9METZ</name>
<feature type="domain" description="HTH psq-type" evidence="2">
    <location>
        <begin position="20"/>
        <end position="56"/>
    </location>
</feature>
<dbReference type="InterPro" id="IPR004875">
    <property type="entry name" value="DDE_SF_endonuclease_dom"/>
</dbReference>
<proteinExistence type="predicted"/>
<dbReference type="InterPro" id="IPR009057">
    <property type="entry name" value="Homeodomain-like_sf"/>
</dbReference>
<dbReference type="SUPFAM" id="SSF46689">
    <property type="entry name" value="Homeodomain-like"/>
    <property type="match status" value="1"/>
</dbReference>
<dbReference type="Pfam" id="PF05225">
    <property type="entry name" value="HTH_psq"/>
    <property type="match status" value="1"/>
</dbReference>
<comment type="caution">
    <text evidence="3">The sequence shown here is derived from an EMBL/GenBank/DDBJ whole genome shotgun (WGS) entry which is preliminary data.</text>
</comment>
<evidence type="ECO:0000259" key="2">
    <source>
        <dbReference type="Pfam" id="PF05225"/>
    </source>
</evidence>
<gene>
    <name evidence="3" type="ORF">LOD99_5448</name>
</gene>
<dbReference type="Pfam" id="PF03184">
    <property type="entry name" value="DDE_1"/>
    <property type="match status" value="1"/>
</dbReference>
<dbReference type="EMBL" id="JAKMXF010000307">
    <property type="protein sequence ID" value="KAI6651098.1"/>
    <property type="molecule type" value="Genomic_DNA"/>
</dbReference>
<dbReference type="Proteomes" id="UP001165289">
    <property type="component" value="Unassembled WGS sequence"/>
</dbReference>
<dbReference type="GO" id="GO:0005634">
    <property type="term" value="C:nucleus"/>
    <property type="evidence" value="ECO:0007669"/>
    <property type="project" value="TreeGrafter"/>
</dbReference>
<organism evidence="3 4">
    <name type="scientific">Oopsacas minuta</name>
    <dbReference type="NCBI Taxonomy" id="111878"/>
    <lineage>
        <taxon>Eukaryota</taxon>
        <taxon>Metazoa</taxon>
        <taxon>Porifera</taxon>
        <taxon>Hexactinellida</taxon>
        <taxon>Hexasterophora</taxon>
        <taxon>Lyssacinosida</taxon>
        <taxon>Leucopsacidae</taxon>
        <taxon>Oopsacas</taxon>
    </lineage>
</organism>
<evidence type="ECO:0000259" key="1">
    <source>
        <dbReference type="Pfam" id="PF03184"/>
    </source>
</evidence>
<dbReference type="Gene3D" id="1.10.10.60">
    <property type="entry name" value="Homeodomain-like"/>
    <property type="match status" value="1"/>
</dbReference>
<sequence length="308" mass="35647">MPREYKRASSSRTYRDYSTEKLDSALKLIRAKKITQRNAAKHFKIPRSTLKYKLKGEHRLPFGGHKALTDKAENAIVQYCIVMNDYGFPLDTYDLRFKQSMPEIEWIRSSLKRNKNISLRFSSNINKTKASLSSETINQFFNHMSKELDSIQPSNIWNYDETNLTDDPALPKLKRQEGNKVLLGDNFSSHMSWEVINSCKENLIAFVCLPPNSTHLTQPLDIAFYKPLKLNWRKVLTAWKLNTSTQSSVMSKDQFPRQLKQLHESIEGKAADNIISGFRKAGIYPLDREKLSELRTDTAKEPRRKKGD</sequence>
<keyword evidence="4" id="KW-1185">Reference proteome</keyword>
<dbReference type="InterPro" id="IPR007889">
    <property type="entry name" value="HTH_Psq"/>
</dbReference>
<evidence type="ECO:0000313" key="3">
    <source>
        <dbReference type="EMBL" id="KAI6651098.1"/>
    </source>
</evidence>
<protein>
    <submittedName>
        <fullName evidence="3">Laminin subunit alpha-1-like</fullName>
    </submittedName>
</protein>
<dbReference type="PANTHER" id="PTHR19303">
    <property type="entry name" value="TRANSPOSON"/>
    <property type="match status" value="1"/>
</dbReference>
<dbReference type="GO" id="GO:0003677">
    <property type="term" value="F:DNA binding"/>
    <property type="evidence" value="ECO:0007669"/>
    <property type="project" value="InterPro"/>
</dbReference>
<reference evidence="3 4" key="1">
    <citation type="journal article" date="2023" name="BMC Biol.">
        <title>The compact genome of the sponge Oopsacas minuta (Hexactinellida) is lacking key metazoan core genes.</title>
        <authorList>
            <person name="Santini S."/>
            <person name="Schenkelaars Q."/>
            <person name="Jourda C."/>
            <person name="Duchesne M."/>
            <person name="Belahbib H."/>
            <person name="Rocher C."/>
            <person name="Selva M."/>
            <person name="Riesgo A."/>
            <person name="Vervoort M."/>
            <person name="Leys S.P."/>
            <person name="Kodjabachian L."/>
            <person name="Le Bivic A."/>
            <person name="Borchiellini C."/>
            <person name="Claverie J.M."/>
            <person name="Renard E."/>
        </authorList>
    </citation>
    <scope>NUCLEOTIDE SEQUENCE [LARGE SCALE GENOMIC DNA]</scope>
    <source>
        <strain evidence="3">SPO-2</strain>
    </source>
</reference>
<feature type="domain" description="DDE-1" evidence="1">
    <location>
        <begin position="175"/>
        <end position="249"/>
    </location>
</feature>
<dbReference type="InterPro" id="IPR050863">
    <property type="entry name" value="CenT-Element_Derived"/>
</dbReference>